<keyword evidence="8" id="KW-1003">Cell membrane</keyword>
<dbReference type="HAMAP" id="MF_01416">
    <property type="entry name" value="ATP_synth_delta_bact"/>
    <property type="match status" value="1"/>
</dbReference>
<keyword evidence="5 8" id="KW-0472">Membrane</keyword>
<dbReference type="STRING" id="574556.ACIS_00217"/>
<dbReference type="Pfam" id="PF00213">
    <property type="entry name" value="OSCP"/>
    <property type="match status" value="1"/>
</dbReference>
<accession>D1ATL4</accession>
<evidence type="ECO:0000256" key="4">
    <source>
        <dbReference type="ARBA" id="ARBA00023065"/>
    </source>
</evidence>
<keyword evidence="2 8" id="KW-0813">Transport</keyword>
<dbReference type="PANTHER" id="PTHR11910">
    <property type="entry name" value="ATP SYNTHASE DELTA CHAIN"/>
    <property type="match status" value="1"/>
</dbReference>
<keyword evidence="7 8" id="KW-0066">ATP synthesis</keyword>
<keyword evidence="4 8" id="KW-0406">Ion transport</keyword>
<feature type="transmembrane region" description="Helical" evidence="9">
    <location>
        <begin position="6"/>
        <end position="27"/>
    </location>
</feature>
<name>D1ATL4_ANACI</name>
<evidence type="ECO:0000313" key="10">
    <source>
        <dbReference type="EMBL" id="ACZ48892.1"/>
    </source>
</evidence>
<comment type="similarity">
    <text evidence="8">Belongs to the ATPase delta chain family.</text>
</comment>
<dbReference type="InterPro" id="IPR000711">
    <property type="entry name" value="ATPase_OSCP/dsu"/>
</dbReference>
<comment type="function">
    <text evidence="8">F(1)F(0) ATP synthase produces ATP from ADP in the presence of a proton or sodium gradient. F-type ATPases consist of two structural domains, F(1) containing the extramembraneous catalytic core and F(0) containing the membrane proton channel, linked together by a central stalk and a peripheral stalk. During catalysis, ATP synthesis in the catalytic domain of F(1) is coupled via a rotary mechanism of the central stalk subunits to proton translocation.</text>
</comment>
<reference evidence="10 11" key="1">
    <citation type="journal article" date="2010" name="J. Bacteriol.">
        <title>Complete genome sequence of Anaplasma marginale subsp. centrale.</title>
        <authorList>
            <person name="Herndon D.R."/>
            <person name="Palmer G.H."/>
            <person name="Shkap V."/>
            <person name="Knowles D.P. Jr."/>
            <person name="Brayton K.A."/>
        </authorList>
    </citation>
    <scope>NUCLEOTIDE SEQUENCE [LARGE SCALE GENOMIC DNA]</scope>
    <source>
        <strain evidence="10 11">Israel</strain>
    </source>
</reference>
<dbReference type="Proteomes" id="UP000000630">
    <property type="component" value="Chromosome"/>
</dbReference>
<evidence type="ECO:0000256" key="6">
    <source>
        <dbReference type="ARBA" id="ARBA00023196"/>
    </source>
</evidence>
<sequence>MGKPLDWVYSVGDNTAGVLCFLFLGVVKKRGNGRVAYCYARALLDVVMDSADGICGEIRLVEDALTADGEVRAFFSNPVTPKENKIGVLRALGESCKLSQPLVGFLCVVVGDGKFDLLSDMFAEFFVLLMRARGQFALEITTASQASAAEEERILNIVKSEYGEPATVTKRVDPAILGGFVAKMDSLVIDASFSGYLRELENVSRGVVCGV</sequence>
<comment type="subunit">
    <text evidence="8">F-type ATPases have 2 components, F(1) - the catalytic core - and F(0) - the membrane proton channel. F(1) has five subunits: alpha(3), beta(3), gamma(1), delta(1), epsilon(1). F(0) has three main subunits: a(1), b(2) and c(10-14). The alpha and beta chains form an alternating ring which encloses part of the gamma chain. F(1) is attached to F(0) by a central stalk formed by the gamma and epsilon chains, while a peripheral stalk is formed by the delta and b chains.</text>
</comment>
<keyword evidence="10" id="KW-0378">Hydrolase</keyword>
<dbReference type="GO" id="GO:0016787">
    <property type="term" value="F:hydrolase activity"/>
    <property type="evidence" value="ECO:0007669"/>
    <property type="project" value="UniProtKB-KW"/>
</dbReference>
<gene>
    <name evidence="8 10" type="primary">atpH</name>
    <name evidence="10" type="ordered locus">ACIS_00217</name>
</gene>
<dbReference type="GO" id="GO:0046933">
    <property type="term" value="F:proton-transporting ATP synthase activity, rotational mechanism"/>
    <property type="evidence" value="ECO:0007669"/>
    <property type="project" value="UniProtKB-UniRule"/>
</dbReference>
<dbReference type="AlphaFoldDB" id="D1ATL4"/>
<dbReference type="eggNOG" id="COG0712">
    <property type="taxonomic scope" value="Bacteria"/>
</dbReference>
<dbReference type="GO" id="GO:0045259">
    <property type="term" value="C:proton-transporting ATP synthase complex"/>
    <property type="evidence" value="ECO:0007669"/>
    <property type="project" value="UniProtKB-KW"/>
</dbReference>
<evidence type="ECO:0000256" key="9">
    <source>
        <dbReference type="SAM" id="Phobius"/>
    </source>
</evidence>
<organism evidence="10 11">
    <name type="scientific">Anaplasma centrale (strain Israel)</name>
    <name type="common">Anaplasma marginale subsp. centrale (strain Israel)</name>
    <dbReference type="NCBI Taxonomy" id="574556"/>
    <lineage>
        <taxon>Bacteria</taxon>
        <taxon>Pseudomonadati</taxon>
        <taxon>Pseudomonadota</taxon>
        <taxon>Alphaproteobacteria</taxon>
        <taxon>Rickettsiales</taxon>
        <taxon>Anaplasmataceae</taxon>
        <taxon>Anaplasma</taxon>
    </lineage>
</organism>
<keyword evidence="9" id="KW-0812">Transmembrane</keyword>
<evidence type="ECO:0000256" key="5">
    <source>
        <dbReference type="ARBA" id="ARBA00023136"/>
    </source>
</evidence>
<keyword evidence="11" id="KW-1185">Reference proteome</keyword>
<comment type="subcellular location">
    <subcellularLocation>
        <location evidence="8">Cell inner membrane</location>
        <topology evidence="8">Peripheral membrane protein</topology>
    </subcellularLocation>
    <subcellularLocation>
        <location evidence="1">Membrane</location>
    </subcellularLocation>
</comment>
<dbReference type="EMBL" id="CP001759">
    <property type="protein sequence ID" value="ACZ48892.1"/>
    <property type="molecule type" value="Genomic_DNA"/>
</dbReference>
<keyword evidence="8" id="KW-0997">Cell inner membrane</keyword>
<evidence type="ECO:0000256" key="7">
    <source>
        <dbReference type="ARBA" id="ARBA00023310"/>
    </source>
</evidence>
<evidence type="ECO:0000313" key="11">
    <source>
        <dbReference type="Proteomes" id="UP000000630"/>
    </source>
</evidence>
<protein>
    <recommendedName>
        <fullName evidence="8">ATP synthase subunit delta</fullName>
    </recommendedName>
    <alternativeName>
        <fullName evidence="8">ATP synthase F(1) sector subunit delta</fullName>
    </alternativeName>
    <alternativeName>
        <fullName evidence="8">F-type ATPase subunit delta</fullName>
        <shortName evidence="8">F-ATPase subunit delta</shortName>
    </alternativeName>
</protein>
<dbReference type="InterPro" id="IPR026015">
    <property type="entry name" value="ATP_synth_OSCP/delta_N_sf"/>
</dbReference>
<dbReference type="NCBIfam" id="TIGR01145">
    <property type="entry name" value="ATP_synt_delta"/>
    <property type="match status" value="1"/>
</dbReference>
<proteinExistence type="inferred from homology"/>
<evidence type="ECO:0000256" key="8">
    <source>
        <dbReference type="HAMAP-Rule" id="MF_01416"/>
    </source>
</evidence>
<evidence type="ECO:0000256" key="1">
    <source>
        <dbReference type="ARBA" id="ARBA00004370"/>
    </source>
</evidence>
<evidence type="ECO:0000256" key="3">
    <source>
        <dbReference type="ARBA" id="ARBA00022781"/>
    </source>
</evidence>
<dbReference type="GO" id="GO:0005886">
    <property type="term" value="C:plasma membrane"/>
    <property type="evidence" value="ECO:0007669"/>
    <property type="project" value="UniProtKB-SubCell"/>
</dbReference>
<dbReference type="SUPFAM" id="SSF47928">
    <property type="entry name" value="N-terminal domain of the delta subunit of the F1F0-ATP synthase"/>
    <property type="match status" value="1"/>
</dbReference>
<comment type="function">
    <text evidence="8">This protein is part of the stalk that links CF(0) to CF(1). It either transmits conformational changes from CF(0) to CF(1) or is implicated in proton conduction.</text>
</comment>
<keyword evidence="3 8" id="KW-0375">Hydrogen ion transport</keyword>
<evidence type="ECO:0000256" key="2">
    <source>
        <dbReference type="ARBA" id="ARBA00022448"/>
    </source>
</evidence>
<dbReference type="Gene3D" id="1.10.520.20">
    <property type="entry name" value="N-terminal domain of the delta subunit of the F1F0-ATP synthase"/>
    <property type="match status" value="1"/>
</dbReference>
<dbReference type="HOGENOM" id="CLU_085114_1_1_5"/>
<keyword evidence="6 8" id="KW-0139">CF(1)</keyword>
<keyword evidence="9" id="KW-1133">Transmembrane helix</keyword>
<dbReference type="PRINTS" id="PR00125">
    <property type="entry name" value="ATPASEDELTA"/>
</dbReference>
<dbReference type="KEGG" id="acn:ACIS_00217"/>